<gene>
    <name evidence="1" type="ORF">RF683_03585</name>
</gene>
<evidence type="ECO:0008006" key="3">
    <source>
        <dbReference type="Google" id="ProtNLM"/>
    </source>
</evidence>
<reference evidence="1" key="1">
    <citation type="submission" date="2023-09" db="EMBL/GenBank/DDBJ databases">
        <title>Flavobacterium sp. 20NA77.7 isolated from freshwater.</title>
        <authorList>
            <person name="Le V."/>
            <person name="Ko S.-R."/>
            <person name="Ahn C.-Y."/>
            <person name="Oh H.-M."/>
        </authorList>
    </citation>
    <scope>NUCLEOTIDE SEQUENCE</scope>
    <source>
        <strain evidence="1">20NA77.7</strain>
    </source>
</reference>
<accession>A0ABY9REA1</accession>
<evidence type="ECO:0000313" key="2">
    <source>
        <dbReference type="Proteomes" id="UP001180481"/>
    </source>
</evidence>
<evidence type="ECO:0000313" key="1">
    <source>
        <dbReference type="EMBL" id="WMW78537.1"/>
    </source>
</evidence>
<dbReference type="Proteomes" id="UP001180481">
    <property type="component" value="Chromosome"/>
</dbReference>
<keyword evidence="2" id="KW-1185">Reference proteome</keyword>
<dbReference type="RefSeq" id="WP_309532836.1">
    <property type="nucleotide sequence ID" value="NZ_CP133721.1"/>
</dbReference>
<organism evidence="1 2">
    <name type="scientific">Flavobacterium nakdongensis</name>
    <dbReference type="NCBI Taxonomy" id="3073563"/>
    <lineage>
        <taxon>Bacteria</taxon>
        <taxon>Pseudomonadati</taxon>
        <taxon>Bacteroidota</taxon>
        <taxon>Flavobacteriia</taxon>
        <taxon>Flavobacteriales</taxon>
        <taxon>Flavobacteriaceae</taxon>
        <taxon>Flavobacterium</taxon>
    </lineage>
</organism>
<sequence length="195" mass="23187">MKKIAQFIFIFLVISCSNKKSDSKKESSHKVAEKDLYFAINMVFENMMRTEVMEGNQYPYLADKLLEPSCINENPSIKKRIDSIYFGDFSFINTQVNQWKNFKLLQDSIKFKKLISSDLLKNMIDQNAKDIKSSFIINYQKKFGEKYFYRISVPIFSRDKKMFLVDINYLNGGGSYIYKWKKNKWIHYKISDWSS</sequence>
<dbReference type="EMBL" id="CP133721">
    <property type="protein sequence ID" value="WMW78537.1"/>
    <property type="molecule type" value="Genomic_DNA"/>
</dbReference>
<protein>
    <recommendedName>
        <fullName evidence="3">Lipoprotein</fullName>
    </recommendedName>
</protein>
<name>A0ABY9REA1_9FLAO</name>
<dbReference type="PROSITE" id="PS51257">
    <property type="entry name" value="PROKAR_LIPOPROTEIN"/>
    <property type="match status" value="1"/>
</dbReference>
<proteinExistence type="predicted"/>